<dbReference type="EMBL" id="JAAAMG010000011">
    <property type="protein sequence ID" value="NDW05658.1"/>
    <property type="molecule type" value="Genomic_DNA"/>
</dbReference>
<proteinExistence type="predicted"/>
<accession>A0A6N9T9S6</accession>
<dbReference type="RefSeq" id="WP_163463907.1">
    <property type="nucleotide sequence ID" value="NZ_JAAAMG010000011.1"/>
</dbReference>
<dbReference type="AlphaFoldDB" id="A0A6N9T9S6"/>
<gene>
    <name evidence="1" type="ORF">GTK09_14630</name>
</gene>
<name>A0A6N9T9S6_9HYPH</name>
<keyword evidence="2" id="KW-1185">Reference proteome</keyword>
<comment type="caution">
    <text evidence="1">The sequence shown here is derived from an EMBL/GenBank/DDBJ whole genome shotgun (WGS) entry which is preliminary data.</text>
</comment>
<sequence length="60" mass="6969">MALARMTAESRSLLTRLVREPAEHPDTGLIPDLTRLGFIERRDSKWYATRAGKDYLKTHR</sequence>
<evidence type="ECO:0000313" key="1">
    <source>
        <dbReference type="EMBL" id="NDW05658.1"/>
    </source>
</evidence>
<dbReference type="Proteomes" id="UP000469011">
    <property type="component" value="Unassembled WGS sequence"/>
</dbReference>
<protein>
    <submittedName>
        <fullName evidence="1">Uncharacterized protein</fullName>
    </submittedName>
</protein>
<reference evidence="1 2" key="1">
    <citation type="submission" date="2020-01" db="EMBL/GenBank/DDBJ databases">
        <title>Jiella pacifica sp. nov.</title>
        <authorList>
            <person name="Xue Z."/>
            <person name="Zhu S."/>
            <person name="Chen J."/>
            <person name="Yang J."/>
        </authorList>
    </citation>
    <scope>NUCLEOTIDE SEQUENCE [LARGE SCALE GENOMIC DNA]</scope>
    <source>
        <strain evidence="1 2">40Bstr34</strain>
    </source>
</reference>
<organism evidence="1 2">
    <name type="scientific">Jiella pacifica</name>
    <dbReference type="NCBI Taxonomy" id="2696469"/>
    <lineage>
        <taxon>Bacteria</taxon>
        <taxon>Pseudomonadati</taxon>
        <taxon>Pseudomonadota</taxon>
        <taxon>Alphaproteobacteria</taxon>
        <taxon>Hyphomicrobiales</taxon>
        <taxon>Aurantimonadaceae</taxon>
        <taxon>Jiella</taxon>
    </lineage>
</organism>
<evidence type="ECO:0000313" key="2">
    <source>
        <dbReference type="Proteomes" id="UP000469011"/>
    </source>
</evidence>